<dbReference type="InterPro" id="IPR018108">
    <property type="entry name" value="MCP_transmembrane"/>
</dbReference>
<feature type="transmembrane region" description="Helical" evidence="8">
    <location>
        <begin position="378"/>
        <end position="399"/>
    </location>
</feature>
<dbReference type="PANTHER" id="PTHR45758:SF4">
    <property type="entry name" value="MITOFERRIN-1"/>
    <property type="match status" value="1"/>
</dbReference>
<feature type="repeat" description="Solcar" evidence="6">
    <location>
        <begin position="464"/>
        <end position="555"/>
    </location>
</feature>
<dbReference type="FunFam" id="1.50.40.10:FF:000401">
    <property type="entry name" value="Uncharacterized protein"/>
    <property type="match status" value="1"/>
</dbReference>
<feature type="transmembrane region" description="Helical" evidence="8">
    <location>
        <begin position="65"/>
        <end position="87"/>
    </location>
</feature>
<evidence type="ECO:0000256" key="7">
    <source>
        <dbReference type="RuleBase" id="RU000488"/>
    </source>
</evidence>
<keyword evidence="3 7" id="KW-0813">Transport</keyword>
<dbReference type="GO" id="GO:0031966">
    <property type="term" value="C:mitochondrial membrane"/>
    <property type="evidence" value="ECO:0007669"/>
    <property type="project" value="UniProtKB-SubCell"/>
</dbReference>
<keyword evidence="6 7" id="KW-0812">Transmembrane</keyword>
<dbReference type="InterPro" id="IPR003675">
    <property type="entry name" value="Rce1/LyrA-like_dom"/>
</dbReference>
<evidence type="ECO:0000256" key="6">
    <source>
        <dbReference type="PROSITE-ProRule" id="PRU00282"/>
    </source>
</evidence>
<reference evidence="10" key="1">
    <citation type="submission" date="2021-01" db="EMBL/GenBank/DDBJ databases">
        <authorList>
            <consortium name="Genoscope - CEA"/>
            <person name="William W."/>
        </authorList>
    </citation>
    <scope>NUCLEOTIDE SEQUENCE</scope>
</reference>
<evidence type="ECO:0000256" key="4">
    <source>
        <dbReference type="ARBA" id="ARBA00022989"/>
    </source>
</evidence>
<gene>
    <name evidence="10" type="ORF">PPENT_87.1.T0230087</name>
</gene>
<evidence type="ECO:0000313" key="10">
    <source>
        <dbReference type="EMBL" id="CAD8152509.1"/>
    </source>
</evidence>
<evidence type="ECO:0000256" key="3">
    <source>
        <dbReference type="ARBA" id="ARBA00022448"/>
    </source>
</evidence>
<dbReference type="Pfam" id="PF02517">
    <property type="entry name" value="Rce1-like"/>
    <property type="match status" value="1"/>
</dbReference>
<keyword evidence="5" id="KW-0496">Mitochondrion</keyword>
<proteinExistence type="inferred from homology"/>
<dbReference type="Proteomes" id="UP000689195">
    <property type="component" value="Unassembled WGS sequence"/>
</dbReference>
<comment type="caution">
    <text evidence="10">The sequence shown here is derived from an EMBL/GenBank/DDBJ whole genome shotgun (WGS) entry which is preliminary data.</text>
</comment>
<keyword evidence="11" id="KW-1185">Reference proteome</keyword>
<accession>A0A8S1TNA7</accession>
<comment type="similarity">
    <text evidence="2 7">Belongs to the mitochondrial carrier (TC 2.A.29) family.</text>
</comment>
<keyword evidence="4 8" id="KW-1133">Transmembrane helix</keyword>
<evidence type="ECO:0000313" key="11">
    <source>
        <dbReference type="Proteomes" id="UP000689195"/>
    </source>
</evidence>
<dbReference type="Pfam" id="PF00153">
    <property type="entry name" value="Mito_carr"/>
    <property type="match status" value="3"/>
</dbReference>
<dbReference type="AlphaFoldDB" id="A0A8S1TNA7"/>
<feature type="repeat" description="Solcar" evidence="6">
    <location>
        <begin position="376"/>
        <end position="457"/>
    </location>
</feature>
<dbReference type="GO" id="GO:0080120">
    <property type="term" value="P:CAAX-box protein maturation"/>
    <property type="evidence" value="ECO:0007669"/>
    <property type="project" value="UniProtKB-ARBA"/>
</dbReference>
<comment type="subcellular location">
    <subcellularLocation>
        <location evidence="1">Mitochondrion membrane</location>
        <topology evidence="1">Multi-pass membrane protein</topology>
    </subcellularLocation>
</comment>
<feature type="repeat" description="Solcar" evidence="6">
    <location>
        <begin position="287"/>
        <end position="368"/>
    </location>
</feature>
<evidence type="ECO:0000256" key="2">
    <source>
        <dbReference type="ARBA" id="ARBA00006375"/>
    </source>
</evidence>
<dbReference type="EMBL" id="CAJJDO010000023">
    <property type="protein sequence ID" value="CAD8152509.1"/>
    <property type="molecule type" value="Genomic_DNA"/>
</dbReference>
<feature type="transmembrane region" description="Helical" evidence="8">
    <location>
        <begin position="339"/>
        <end position="358"/>
    </location>
</feature>
<dbReference type="PANTHER" id="PTHR45758">
    <property type="entry name" value="MITOFERRIN-1-RELATED"/>
    <property type="match status" value="1"/>
</dbReference>
<evidence type="ECO:0000256" key="5">
    <source>
        <dbReference type="ARBA" id="ARBA00023128"/>
    </source>
</evidence>
<evidence type="ECO:0000256" key="8">
    <source>
        <dbReference type="SAM" id="Phobius"/>
    </source>
</evidence>
<name>A0A8S1TNA7_9CILI</name>
<sequence length="563" mass="65691">MFISSVYAWKQIKRYFKMRSNAKLKTLIVAISVLLMILNQRFLIGNCSSIMECIYINVNLNSILYPLICNTFLFLGPIYNSILEKYLKNEGFVNKFNENPFKDDRMLIRIVLAPLLEEITFRALFYQNAENQYQYRLLSSILFSLAHSHKFFSFFKKERKFRSLYNYKETNKIQNFKTCFTKALLTTCIKIIVQFNSIYFNVHIYIWILCCNSFSEDSFINQCNLASFLLQLFRISKTQIDFQQYKSKYYQNFGCLFYWISKIIINFILQYQFNMEIEDWEKRSENTPLKVHMIAGCLAGLIEHISMLPLDNVKTHLQVLPDSKFSKTFISLRKQGLKTFFNGYGAVTAGCMPAHAFYFSSYEILKTLLDVNDENIHAYAFAFIGAVSTLWHDLIMVPFDVIKQRQQIQEKCFKKTVKTVLKQEGLIAFYRSFPITYLMSAPYQAIFFAANETIKTLMFKKSEHNFISHFCCAAMAGCAAVCVMNPLDVVKTKFQTQSWHLNSSLVKYSTFLGTIKIILKEEGYLGFYKGLLPRLCMQTMSGATAWASYEFIKRKLLPLSVVN</sequence>
<evidence type="ECO:0000259" key="9">
    <source>
        <dbReference type="Pfam" id="PF02517"/>
    </source>
</evidence>
<dbReference type="OrthoDB" id="43906at2759"/>
<evidence type="ECO:0000256" key="1">
    <source>
        <dbReference type="ARBA" id="ARBA00004225"/>
    </source>
</evidence>
<dbReference type="GO" id="GO:0015093">
    <property type="term" value="F:ferrous iron transmembrane transporter activity"/>
    <property type="evidence" value="ECO:0007669"/>
    <property type="project" value="TreeGrafter"/>
</dbReference>
<keyword evidence="6 8" id="KW-0472">Membrane</keyword>
<feature type="transmembrane region" description="Helical" evidence="8">
    <location>
        <begin position="466"/>
        <end position="487"/>
    </location>
</feature>
<feature type="domain" description="CAAX prenyl protease 2/Lysostaphin resistance protein A-like" evidence="9">
    <location>
        <begin position="106"/>
        <end position="155"/>
    </location>
</feature>
<dbReference type="GO" id="GO:0004175">
    <property type="term" value="F:endopeptidase activity"/>
    <property type="evidence" value="ECO:0007669"/>
    <property type="project" value="UniProtKB-ARBA"/>
</dbReference>
<organism evidence="10 11">
    <name type="scientific">Paramecium pentaurelia</name>
    <dbReference type="NCBI Taxonomy" id="43138"/>
    <lineage>
        <taxon>Eukaryota</taxon>
        <taxon>Sar</taxon>
        <taxon>Alveolata</taxon>
        <taxon>Ciliophora</taxon>
        <taxon>Intramacronucleata</taxon>
        <taxon>Oligohymenophorea</taxon>
        <taxon>Peniculida</taxon>
        <taxon>Parameciidae</taxon>
        <taxon>Paramecium</taxon>
    </lineage>
</organism>
<dbReference type="GO" id="GO:0048250">
    <property type="term" value="P:iron import into the mitochondrion"/>
    <property type="evidence" value="ECO:0007669"/>
    <property type="project" value="TreeGrafter"/>
</dbReference>
<dbReference type="PROSITE" id="PS50920">
    <property type="entry name" value="SOLCAR"/>
    <property type="match status" value="3"/>
</dbReference>
<protein>
    <recommendedName>
        <fullName evidence="9">CAAX prenyl protease 2/Lysostaphin resistance protein A-like domain-containing protein</fullName>
    </recommendedName>
</protein>